<comment type="caution">
    <text evidence="1">The sequence shown here is derived from an EMBL/GenBank/DDBJ whole genome shotgun (WGS) entry which is preliminary data.</text>
</comment>
<protein>
    <submittedName>
        <fullName evidence="1">Uncharacterized protein</fullName>
    </submittedName>
</protein>
<proteinExistence type="predicted"/>
<keyword evidence="2" id="KW-1185">Reference proteome</keyword>
<name>A0ABN0IPY3_9STRE</name>
<dbReference type="Proteomes" id="UP000011769">
    <property type="component" value="Unassembled WGS sequence"/>
</dbReference>
<dbReference type="EMBL" id="ALYM01000006">
    <property type="protein sequence ID" value="EMG24890.1"/>
    <property type="molecule type" value="Genomic_DNA"/>
</dbReference>
<evidence type="ECO:0000313" key="2">
    <source>
        <dbReference type="Proteomes" id="UP000011769"/>
    </source>
</evidence>
<reference evidence="1 2" key="1">
    <citation type="journal article" date="2013" name="PLoS ONE">
        <title>Comparative Genomic Characterization of Three Streptococcus parauberis Strains in Fish Pathogen, as Assessed by Wide-Genome Analyses.</title>
        <authorList>
            <person name="Nho S.W."/>
            <person name="Hikima J."/>
            <person name="Park S.B."/>
            <person name="Jang H.B."/>
            <person name="Cha I.S."/>
            <person name="Yasuike M."/>
            <person name="Nakamura Y."/>
            <person name="Fujiwara A."/>
            <person name="Sano M."/>
            <person name="Kanai K."/>
            <person name="Kondo H."/>
            <person name="Hirono I."/>
            <person name="Takeyama H."/>
            <person name="Aoki T."/>
            <person name="Jung T.S."/>
        </authorList>
    </citation>
    <scope>NUCLEOTIDE SEQUENCE [LARGE SCALE GENOMIC DNA]</scope>
    <source>
        <strain evidence="1 2">KRS-02083</strain>
    </source>
</reference>
<accession>A0ABN0IPY3</accession>
<evidence type="ECO:0000313" key="1">
    <source>
        <dbReference type="EMBL" id="EMG24890.1"/>
    </source>
</evidence>
<sequence length="47" mass="5535">MLILKAFYFAEFLKNCYQKNNVGQKGDNINFRLVLVLIYSLSYITLN</sequence>
<organism evidence="1 2">
    <name type="scientific">Streptococcus parauberis KRS-02083</name>
    <dbReference type="NCBI Taxonomy" id="1207545"/>
    <lineage>
        <taxon>Bacteria</taxon>
        <taxon>Bacillati</taxon>
        <taxon>Bacillota</taxon>
        <taxon>Bacilli</taxon>
        <taxon>Lactobacillales</taxon>
        <taxon>Streptococcaceae</taxon>
        <taxon>Streptococcus</taxon>
    </lineage>
</organism>
<gene>
    <name evidence="1" type="ORF">SPJ1_1761</name>
</gene>